<name>A0A1Y2ECR6_9PEZI</name>
<dbReference type="InterPro" id="IPR042301">
    <property type="entry name" value="GH115_sf"/>
</dbReference>
<protein>
    <recommendedName>
        <fullName evidence="2">Gylcosyl hydrolase 115 C-terminal domain-containing protein</fullName>
    </recommendedName>
</protein>
<dbReference type="InParanoid" id="A0A1Y2ECR6"/>
<gene>
    <name evidence="3" type="ORF">BCR38DRAFT_508492</name>
</gene>
<organism evidence="3 4">
    <name type="scientific">Pseudomassariella vexata</name>
    <dbReference type="NCBI Taxonomy" id="1141098"/>
    <lineage>
        <taxon>Eukaryota</taxon>
        <taxon>Fungi</taxon>
        <taxon>Dikarya</taxon>
        <taxon>Ascomycota</taxon>
        <taxon>Pezizomycotina</taxon>
        <taxon>Sordariomycetes</taxon>
        <taxon>Xylariomycetidae</taxon>
        <taxon>Amphisphaeriales</taxon>
        <taxon>Pseudomassariaceae</taxon>
        <taxon>Pseudomassariella</taxon>
    </lineage>
</organism>
<keyword evidence="4" id="KW-1185">Reference proteome</keyword>
<dbReference type="Pfam" id="PF15979">
    <property type="entry name" value="Glyco_hydro_115"/>
    <property type="match status" value="1"/>
</dbReference>
<dbReference type="Gene3D" id="3.20.20.520">
    <property type="entry name" value="Glycosyl hydrolase family 115"/>
    <property type="match status" value="1"/>
</dbReference>
<dbReference type="Proteomes" id="UP000193689">
    <property type="component" value="Unassembled WGS sequence"/>
</dbReference>
<keyword evidence="1" id="KW-0378">Hydrolase</keyword>
<evidence type="ECO:0000313" key="3">
    <source>
        <dbReference type="EMBL" id="ORY69046.1"/>
    </source>
</evidence>
<reference evidence="3 4" key="1">
    <citation type="submission" date="2016-07" db="EMBL/GenBank/DDBJ databases">
        <title>Pervasive Adenine N6-methylation of Active Genes in Fungi.</title>
        <authorList>
            <consortium name="DOE Joint Genome Institute"/>
            <person name="Mondo S.J."/>
            <person name="Dannebaum R.O."/>
            <person name="Kuo R.C."/>
            <person name="Labutti K."/>
            <person name="Haridas S."/>
            <person name="Kuo A."/>
            <person name="Salamov A."/>
            <person name="Ahrendt S.R."/>
            <person name="Lipzen A."/>
            <person name="Sullivan W."/>
            <person name="Andreopoulos W.B."/>
            <person name="Clum A."/>
            <person name="Lindquist E."/>
            <person name="Daum C."/>
            <person name="Ramamoorthy G.K."/>
            <person name="Gryganskyi A."/>
            <person name="Culley D."/>
            <person name="Magnuson J.K."/>
            <person name="James T.Y."/>
            <person name="O'Malley M.A."/>
            <person name="Stajich J.E."/>
            <person name="Spatafora J.W."/>
            <person name="Visel A."/>
            <person name="Grigoriev I.V."/>
        </authorList>
    </citation>
    <scope>NUCLEOTIDE SEQUENCE [LARGE SCALE GENOMIC DNA]</scope>
    <source>
        <strain evidence="3 4">CBS 129021</strain>
    </source>
</reference>
<evidence type="ECO:0000256" key="1">
    <source>
        <dbReference type="ARBA" id="ARBA00022801"/>
    </source>
</evidence>
<dbReference type="InterPro" id="IPR031924">
    <property type="entry name" value="GH115"/>
</dbReference>
<accession>A0A1Y2ECR6</accession>
<dbReference type="STRING" id="1141098.A0A1Y2ECR6"/>
<evidence type="ECO:0000259" key="2">
    <source>
        <dbReference type="Pfam" id="PF17829"/>
    </source>
</evidence>
<dbReference type="PANTHER" id="PTHR37842">
    <property type="match status" value="1"/>
</dbReference>
<dbReference type="Gene3D" id="3.30.379.10">
    <property type="entry name" value="Chitobiase/beta-hexosaminidase domain 2-like"/>
    <property type="match status" value="1"/>
</dbReference>
<dbReference type="EMBL" id="MCFJ01000003">
    <property type="protein sequence ID" value="ORY69046.1"/>
    <property type="molecule type" value="Genomic_DNA"/>
</dbReference>
<dbReference type="PANTHER" id="PTHR37842:SF2">
    <property type="entry name" value="GYLCOSYL HYDROLASE 115 C-TERMINAL DOMAIN-CONTAINING PROTEIN"/>
    <property type="match status" value="1"/>
</dbReference>
<dbReference type="InterPro" id="IPR029018">
    <property type="entry name" value="Hex-like_dom2"/>
</dbReference>
<proteinExistence type="predicted"/>
<sequence>MFRPPLVAFATSSTDQNSEDLVDLVGATILVDPSDSAEVRIAAQTLSHDFGRVTKSTPSPLISIGPQHGDIDIEGDTAIIIGCIKSSALIQRLLRDGQLDVEGVRGKWESFSTAIVERPAGISACRKALVIAGSDKRGTIFGTYTLSEQIGVSPWYWWADVPPKFHPKIYALPITTSSQEPSVKFRGIFINDEAPALTGFVIEKFGKYGTEFYKRVFELLLRLKANFLWPAMWPGYPNPGSSFFVDDNENQKIADQYGIVMSTSHHEPTQRATNEWFETNPDGSWSWLENKQKITQFFDEGLKRAEGFESYFTMGMRGEYDKSMKTDDPAAVVRDVIRTQRSLINKLHGCEDAVPQLLALYKEVQGYWDSGNLDVPDDVTLLFADDNFGTIRRLPTGNEVNRKGGSGIYYHFEYVGTPRSYKWINSNSLGKTWHQLQEAHRRNAKQVWVFDVGDIKPMEIPLSFAMTLAWDINSISSNSLPDFFHSLAEREFNSEIAPAIASAWHEYDCLVSLRRHEHIESNTFSLLHYSEADAIVNHWQDLLTTVETLYNSSKFLEEYKPAFFQLVLHPIKASTIYLSLRIHQSRNQLWALQRRNSTNNAARTVLDLFDADFKLSEEFHSLLDGKWNHIMRQPHYGYGDTWHAPSRDMISGLCFVQRGQDSNPVVGQMGVMVEGHAGVRPGVCNEESDRTHPSIRDLVPGVTLGEMTPYGPEGRWFELYTRGTVTLDWESSVLVDWIWLSESKGRLVPGKADVRVWLTVDWSSVPDGFDEEVLIDVRTKGGNYGPYGDDFEQIHLPIRHRRITQPFVGFVESDGHVSIPATSIEAPPAYRKLPDVGRHSGAIGLKPQVESETTLDPIPFLSYPFYIFDGHGEVSLGLYFNMTLDIDPEDPMEYDVQINDMAVQTHRLVSKAEVEGELKPGWYHAVQDCVWKRWHDIGRLKAGPHDVRIRLRHSNVLLEKLVLDLGGVKESYLGPPPSLQIT</sequence>
<comment type="caution">
    <text evidence="3">The sequence shown here is derived from an EMBL/GenBank/DDBJ whole genome shotgun (WGS) entry which is preliminary data.</text>
</comment>
<dbReference type="OrthoDB" id="4849794at2759"/>
<dbReference type="Gene3D" id="2.60.120.1620">
    <property type="match status" value="1"/>
</dbReference>
<dbReference type="AlphaFoldDB" id="A0A1Y2ECR6"/>
<dbReference type="RefSeq" id="XP_040719333.1">
    <property type="nucleotide sequence ID" value="XM_040864974.1"/>
</dbReference>
<dbReference type="Pfam" id="PF17829">
    <property type="entry name" value="GH115_C"/>
    <property type="match status" value="1"/>
</dbReference>
<dbReference type="InterPro" id="IPR041437">
    <property type="entry name" value="GH115_C"/>
</dbReference>
<dbReference type="GeneID" id="63781186"/>
<evidence type="ECO:0000313" key="4">
    <source>
        <dbReference type="Proteomes" id="UP000193689"/>
    </source>
</evidence>
<dbReference type="Gene3D" id="1.20.58.2150">
    <property type="match status" value="1"/>
</dbReference>
<feature type="domain" description="Gylcosyl hydrolase 115 C-terminal" evidence="2">
    <location>
        <begin position="809"/>
        <end position="976"/>
    </location>
</feature>
<dbReference type="GO" id="GO:0016787">
    <property type="term" value="F:hydrolase activity"/>
    <property type="evidence" value="ECO:0007669"/>
    <property type="project" value="UniProtKB-KW"/>
</dbReference>